<dbReference type="SUPFAM" id="SSF53335">
    <property type="entry name" value="S-adenosyl-L-methionine-dependent methyltransferases"/>
    <property type="match status" value="1"/>
</dbReference>
<dbReference type="PANTHER" id="PTHR38451:SF1">
    <property type="entry name" value="TRNA (ADENINE(22)-N(1))-METHYLTRANSFERASE"/>
    <property type="match status" value="1"/>
</dbReference>
<protein>
    <submittedName>
        <fullName evidence="1">Predicted SAM-dependent methyltransferase</fullName>
    </submittedName>
</protein>
<keyword evidence="2" id="KW-1185">Reference proteome</keyword>
<dbReference type="PIRSF" id="PIRSF018637">
    <property type="entry name" value="TrmK"/>
    <property type="match status" value="1"/>
</dbReference>
<dbReference type="Pfam" id="PF12847">
    <property type="entry name" value="Methyltransf_18"/>
    <property type="match status" value="1"/>
</dbReference>
<organism evidence="1 2">
    <name type="scientific">Pelotomaculum thermopropionicum (strain DSM 13744 / JCM 10971 / SI)</name>
    <dbReference type="NCBI Taxonomy" id="370438"/>
    <lineage>
        <taxon>Bacteria</taxon>
        <taxon>Bacillati</taxon>
        <taxon>Bacillota</taxon>
        <taxon>Clostridia</taxon>
        <taxon>Eubacteriales</taxon>
        <taxon>Desulfotomaculaceae</taxon>
        <taxon>Pelotomaculum</taxon>
    </lineage>
</organism>
<dbReference type="HOGENOM" id="CLU_071037_1_0_9"/>
<gene>
    <name evidence="1" type="ordered locus">PTH_0913</name>
</gene>
<dbReference type="eggNOG" id="COG2384">
    <property type="taxonomic scope" value="Bacteria"/>
</dbReference>
<dbReference type="InterPro" id="IPR006901">
    <property type="entry name" value="TrmK"/>
</dbReference>
<dbReference type="KEGG" id="pth:PTH_0913"/>
<proteinExistence type="predicted"/>
<dbReference type="Gene3D" id="1.10.287.1890">
    <property type="match status" value="1"/>
</dbReference>
<accession>A5D3V2</accession>
<dbReference type="InterPro" id="IPR029063">
    <property type="entry name" value="SAM-dependent_MTases_sf"/>
</dbReference>
<reference evidence="2" key="1">
    <citation type="journal article" date="2008" name="Genome Res.">
        <title>The genome of Pelotomaculum thermopropionicum reveals niche-associated evolution in anaerobic microbiota.</title>
        <authorList>
            <person name="Kosaka T."/>
            <person name="Kato S."/>
            <person name="Shimoyama T."/>
            <person name="Ishii S."/>
            <person name="Abe T."/>
            <person name="Watanabe K."/>
        </authorList>
    </citation>
    <scope>NUCLEOTIDE SEQUENCE [LARGE SCALE GENOMIC DNA]</scope>
    <source>
        <strain evidence="2">DSM 13744 / JCM 10971 / SI</strain>
    </source>
</reference>
<name>A5D3V2_PELTS</name>
<dbReference type="STRING" id="370438.PTH_0913"/>
<evidence type="ECO:0000313" key="2">
    <source>
        <dbReference type="Proteomes" id="UP000006556"/>
    </source>
</evidence>
<evidence type="ECO:0000313" key="1">
    <source>
        <dbReference type="EMBL" id="BAF59094.1"/>
    </source>
</evidence>
<keyword evidence="1" id="KW-0808">Transferase</keyword>
<dbReference type="GO" id="GO:0160105">
    <property type="term" value="F:tRNA (adenine(22)-N1)-methyltransferase activity"/>
    <property type="evidence" value="ECO:0007669"/>
    <property type="project" value="InterPro"/>
</dbReference>
<dbReference type="Gene3D" id="3.40.50.150">
    <property type="entry name" value="Vaccinia Virus protein VP39"/>
    <property type="match status" value="1"/>
</dbReference>
<dbReference type="GO" id="GO:0032259">
    <property type="term" value="P:methylation"/>
    <property type="evidence" value="ECO:0007669"/>
    <property type="project" value="UniProtKB-KW"/>
</dbReference>
<keyword evidence="1" id="KW-0489">Methyltransferase</keyword>
<sequence>MSLAKRLAALAEYVPAGSVAADIGTDHAGLPVYLVEEGICPKVIATDLNEGPFRSARRMVEMHKLEDRIDLRQGDGLKPLKPGEAEVLIVAGLGGRTVKEILAASPGVLRQAKRLILQPMGGCGELRAWLAENGWRISDEKLVEDEGIIYNIMVAEPGREEVPDPLLLELGPRLLEKKDPLMRRYLEEISGRYERALSALAAAKGEKGRKRADELKAKLAQIREVAKCL</sequence>
<dbReference type="AlphaFoldDB" id="A5D3V2"/>
<dbReference type="EMBL" id="AP009389">
    <property type="protein sequence ID" value="BAF59094.1"/>
    <property type="molecule type" value="Genomic_DNA"/>
</dbReference>
<dbReference type="PANTHER" id="PTHR38451">
    <property type="entry name" value="TRNA (ADENINE(22)-N(1))-METHYLTRANSFERASE"/>
    <property type="match status" value="1"/>
</dbReference>
<dbReference type="Proteomes" id="UP000006556">
    <property type="component" value="Chromosome"/>
</dbReference>